<evidence type="ECO:0000313" key="2">
    <source>
        <dbReference type="Proteomes" id="UP001589896"/>
    </source>
</evidence>
<sequence>MSLLRAALADLGLDGALTTEGFDPLKRPVPLAAALPVGRLAEEAVRFADLAARHLGLPTAPLDGARIATSFTSERAFRLDGEAPVAWAPLSGFWQTADGWIRTHANYPHHRAAMLRALGIADAEDALVKESVAQALASAHAPEVEDAIAAADGVAAAVRTAEEWRAHPHGSTVAEQRLLRVLDRAAGGVERPALPEAGMRRRASSRPLDGVRVLDLTRVLAGPICTRTLALWGADVLRVDPPFLPEPEWIHLDTGPGKRSALLDLRTDRVRFAELLAHADVLVHGYRPGALGRLGLAELIGGRPSLVVASLTAWGAGPWGSRRGFDSIVQAASGIAMAESPDGERPGALPAQALDHSAGYLLAGAVAHLLLRRSTAGGSWSVETSLARIAHELLAMPRESAQRENRYEPTVSIVQTAVGAVTMARPALGADEYRVGPRPFGADEAAWVPIRFSGAAEG</sequence>
<dbReference type="PANTHER" id="PTHR48228">
    <property type="entry name" value="SUCCINYL-COA--D-CITRAMALATE COA-TRANSFERASE"/>
    <property type="match status" value="1"/>
</dbReference>
<keyword evidence="2" id="KW-1185">Reference proteome</keyword>
<dbReference type="PANTHER" id="PTHR48228:SF4">
    <property type="entry name" value="BLR3030 PROTEIN"/>
    <property type="match status" value="1"/>
</dbReference>
<gene>
    <name evidence="1" type="ORF">ACFFGH_33680</name>
</gene>
<dbReference type="Pfam" id="PF02515">
    <property type="entry name" value="CoA_transf_3"/>
    <property type="match status" value="2"/>
</dbReference>
<protein>
    <submittedName>
        <fullName evidence="1">CoA transferase</fullName>
    </submittedName>
</protein>
<accession>A0ABV6S0P3</accession>
<comment type="caution">
    <text evidence="1">The sequence shown here is derived from an EMBL/GenBank/DDBJ whole genome shotgun (WGS) entry which is preliminary data.</text>
</comment>
<name>A0ABV6S0P3_9GAMM</name>
<keyword evidence="1" id="KW-0808">Transferase</keyword>
<dbReference type="EMBL" id="JBHLTG010000019">
    <property type="protein sequence ID" value="MFC0682810.1"/>
    <property type="molecule type" value="Genomic_DNA"/>
</dbReference>
<proteinExistence type="predicted"/>
<evidence type="ECO:0000313" key="1">
    <source>
        <dbReference type="EMBL" id="MFC0682810.1"/>
    </source>
</evidence>
<dbReference type="Gene3D" id="3.40.50.10540">
    <property type="entry name" value="Crotonobetainyl-coa:carnitine coa-transferase, domain 1"/>
    <property type="match status" value="1"/>
</dbReference>
<dbReference type="InterPro" id="IPR003673">
    <property type="entry name" value="CoA-Trfase_fam_III"/>
</dbReference>
<dbReference type="InterPro" id="IPR023606">
    <property type="entry name" value="CoA-Trfase_III_dom_1_sf"/>
</dbReference>
<dbReference type="SUPFAM" id="SSF89796">
    <property type="entry name" value="CoA-transferase family III (CaiB/BaiF)"/>
    <property type="match status" value="2"/>
</dbReference>
<dbReference type="Proteomes" id="UP001589896">
    <property type="component" value="Unassembled WGS sequence"/>
</dbReference>
<reference evidence="1 2" key="1">
    <citation type="submission" date="2024-09" db="EMBL/GenBank/DDBJ databases">
        <authorList>
            <person name="Sun Q."/>
            <person name="Mori K."/>
        </authorList>
    </citation>
    <scope>NUCLEOTIDE SEQUENCE [LARGE SCALE GENOMIC DNA]</scope>
    <source>
        <strain evidence="1 2">KCTC 23076</strain>
    </source>
</reference>
<organism evidence="1 2">
    <name type="scientific">Lysobacter korlensis</name>
    <dbReference type="NCBI Taxonomy" id="553636"/>
    <lineage>
        <taxon>Bacteria</taxon>
        <taxon>Pseudomonadati</taxon>
        <taxon>Pseudomonadota</taxon>
        <taxon>Gammaproteobacteria</taxon>
        <taxon>Lysobacterales</taxon>
        <taxon>Lysobacteraceae</taxon>
        <taxon>Lysobacter</taxon>
    </lineage>
</organism>
<dbReference type="GO" id="GO:0016740">
    <property type="term" value="F:transferase activity"/>
    <property type="evidence" value="ECO:0007669"/>
    <property type="project" value="UniProtKB-KW"/>
</dbReference>
<dbReference type="RefSeq" id="WP_386677185.1">
    <property type="nucleotide sequence ID" value="NZ_JBHLTG010000019.1"/>
</dbReference>
<dbReference type="InterPro" id="IPR050509">
    <property type="entry name" value="CoA-transferase_III"/>
</dbReference>